<dbReference type="PANTHER" id="PTHR12169:SF6">
    <property type="entry name" value="AFG1-LIKE ATPASE"/>
    <property type="match status" value="1"/>
</dbReference>
<keyword evidence="1" id="KW-0547">Nucleotide-binding</keyword>
<dbReference type="OrthoDB" id="548867at2759"/>
<keyword evidence="4" id="KW-1185">Reference proteome</keyword>
<keyword evidence="2" id="KW-0067">ATP-binding</keyword>
<evidence type="ECO:0000313" key="4">
    <source>
        <dbReference type="Proteomes" id="UP001152622"/>
    </source>
</evidence>
<dbReference type="GO" id="GO:0005524">
    <property type="term" value="F:ATP binding"/>
    <property type="evidence" value="ECO:0007669"/>
    <property type="project" value="UniProtKB-KW"/>
</dbReference>
<dbReference type="GO" id="GO:0016887">
    <property type="term" value="F:ATP hydrolysis activity"/>
    <property type="evidence" value="ECO:0007669"/>
    <property type="project" value="InterPro"/>
</dbReference>
<dbReference type="EMBL" id="JAINUF010000006">
    <property type="protein sequence ID" value="KAJ8355666.1"/>
    <property type="molecule type" value="Genomic_DNA"/>
</dbReference>
<dbReference type="GO" id="GO:0005739">
    <property type="term" value="C:mitochondrion"/>
    <property type="evidence" value="ECO:0007669"/>
    <property type="project" value="TreeGrafter"/>
</dbReference>
<gene>
    <name evidence="3" type="ORF">SKAU_G00184600</name>
</gene>
<protein>
    <submittedName>
        <fullName evidence="3">Uncharacterized protein</fullName>
    </submittedName>
</protein>
<dbReference type="AlphaFoldDB" id="A0A9Q1FC72"/>
<name>A0A9Q1FC72_SYNKA</name>
<organism evidence="3 4">
    <name type="scientific">Synaphobranchus kaupii</name>
    <name type="common">Kaup's arrowtooth eel</name>
    <dbReference type="NCBI Taxonomy" id="118154"/>
    <lineage>
        <taxon>Eukaryota</taxon>
        <taxon>Metazoa</taxon>
        <taxon>Chordata</taxon>
        <taxon>Craniata</taxon>
        <taxon>Vertebrata</taxon>
        <taxon>Euteleostomi</taxon>
        <taxon>Actinopterygii</taxon>
        <taxon>Neopterygii</taxon>
        <taxon>Teleostei</taxon>
        <taxon>Anguilliformes</taxon>
        <taxon>Synaphobranchidae</taxon>
        <taxon>Synaphobranchus</taxon>
    </lineage>
</organism>
<reference evidence="3" key="1">
    <citation type="journal article" date="2023" name="Science">
        <title>Genome structures resolve the early diversification of teleost fishes.</title>
        <authorList>
            <person name="Parey E."/>
            <person name="Louis A."/>
            <person name="Montfort J."/>
            <person name="Bouchez O."/>
            <person name="Roques C."/>
            <person name="Iampietro C."/>
            <person name="Lluch J."/>
            <person name="Castinel A."/>
            <person name="Donnadieu C."/>
            <person name="Desvignes T."/>
            <person name="Floi Bucao C."/>
            <person name="Jouanno E."/>
            <person name="Wen M."/>
            <person name="Mejri S."/>
            <person name="Dirks R."/>
            <person name="Jansen H."/>
            <person name="Henkel C."/>
            <person name="Chen W.J."/>
            <person name="Zahm M."/>
            <person name="Cabau C."/>
            <person name="Klopp C."/>
            <person name="Thompson A.W."/>
            <person name="Robinson-Rechavi M."/>
            <person name="Braasch I."/>
            <person name="Lecointre G."/>
            <person name="Bobe J."/>
            <person name="Postlethwait J.H."/>
            <person name="Berthelot C."/>
            <person name="Roest Crollius H."/>
            <person name="Guiguen Y."/>
        </authorList>
    </citation>
    <scope>NUCLEOTIDE SEQUENCE</scope>
    <source>
        <strain evidence="3">WJC10195</strain>
    </source>
</reference>
<comment type="caution">
    <text evidence="3">The sequence shown here is derived from an EMBL/GenBank/DDBJ whole genome shotgun (WGS) entry which is preliminary data.</text>
</comment>
<evidence type="ECO:0000256" key="2">
    <source>
        <dbReference type="ARBA" id="ARBA00022840"/>
    </source>
</evidence>
<sequence>MERLESNGCVFVIGHRYSGGVPKGVITPGPLGAGDYLELAGQFDTIFIRNVPQLRAKDANQARRLINLIDTLYDNKVRVVILAQAPPDRIFVHDQQSLEDEGHRMLMDDLGLGKDAWRRFSIFTGEEEIFAFRRTVSRLTEMQTAQYWVAGDRSSA</sequence>
<dbReference type="PANTHER" id="PTHR12169">
    <property type="entry name" value="ATPASE N2B"/>
    <property type="match status" value="1"/>
</dbReference>
<dbReference type="InterPro" id="IPR005654">
    <property type="entry name" value="ATPase_AFG1-like"/>
</dbReference>
<proteinExistence type="predicted"/>
<evidence type="ECO:0000256" key="1">
    <source>
        <dbReference type="ARBA" id="ARBA00022741"/>
    </source>
</evidence>
<evidence type="ECO:0000313" key="3">
    <source>
        <dbReference type="EMBL" id="KAJ8355666.1"/>
    </source>
</evidence>
<dbReference type="Proteomes" id="UP001152622">
    <property type="component" value="Chromosome 6"/>
</dbReference>
<dbReference type="Pfam" id="PF03969">
    <property type="entry name" value="AFG1_ATPase"/>
    <property type="match status" value="1"/>
</dbReference>
<accession>A0A9Q1FC72</accession>